<dbReference type="AlphaFoldDB" id="A0AAE9AFB9"/>
<name>A0AAE9AFB9_CAEBR</name>
<organism evidence="2 3">
    <name type="scientific">Caenorhabditis briggsae</name>
    <dbReference type="NCBI Taxonomy" id="6238"/>
    <lineage>
        <taxon>Eukaryota</taxon>
        <taxon>Metazoa</taxon>
        <taxon>Ecdysozoa</taxon>
        <taxon>Nematoda</taxon>
        <taxon>Chromadorea</taxon>
        <taxon>Rhabditida</taxon>
        <taxon>Rhabditina</taxon>
        <taxon>Rhabditomorpha</taxon>
        <taxon>Rhabditoidea</taxon>
        <taxon>Rhabditidae</taxon>
        <taxon>Peloderinae</taxon>
        <taxon>Caenorhabditis</taxon>
    </lineage>
</organism>
<gene>
    <name evidence="2" type="ORF">L3Y34_003178</name>
</gene>
<accession>A0AAE9AFB9</accession>
<dbReference type="PANTHER" id="PTHR23015:SF25">
    <property type="entry name" value="DUF38 DOMAIN-CONTAINING PROTEIN-RELATED"/>
    <property type="match status" value="1"/>
</dbReference>
<dbReference type="EMBL" id="CP090894">
    <property type="protein sequence ID" value="ULT93502.1"/>
    <property type="molecule type" value="Genomic_DNA"/>
</dbReference>
<feature type="region of interest" description="Disordered" evidence="1">
    <location>
        <begin position="102"/>
        <end position="149"/>
    </location>
</feature>
<sequence>MIHPFRTDKAKLEEYLLELYKKGYTMKQAYKSVCQVINDAETMEDEQSKSQDDEEVAIPSKRKKSSLSEESSSSSKENETTSAMARLLSYFERKYSIEEERASVDSSTRSSLNDAQKSDSTKAFSSDESETSDGSNNEENLKQIYCPSDDLTKDDPISMIEVDKCFKKEADKEFKLIDKERLEDIVKLLRLRRISTACCKAAESLELPIKSIKWLTGIEKFIEIEITDLQNSTIKINYSKEESTEEEEIVKYIQTDSGYFMKTEEFKVAAACDLLYLLSTKNVKLETLNFDIEPCDKEHAGSFPEHDTLKIVLSLWYLHLMDNASINTKKFEFTISRKCGSEERLMNLLYKFLSNFAFGYLETIKLRVWESFEMISSLNCDQKLDKPFKLEENGWSQCDLTVYQQWLQAVELDIQDDLFQKDWEKFWHFKTIRLMSLGVDDVVKLVETYNQHTPHIGSIITVQTAHPLDLKAIRTKLSETSEKFKKRDAKKNFILVMPHSHLQDAKSLGICGKYEFLKRNSYIKAHVNLFEMLKSTRSTYDTPKATRRHESTKKCTSNDSDRSNIDVSLIYEESNGGYLDREMADAFEVFHKAEYLKNQSDRNLKSADLETIVENADIYKIWHLRYSSQKFCNIIKQKPAPINAMVVTRGHDRIKTEMHVDPKSMKQMEYWRCDREQSLVWRGYHAQFDKKKFQQRAAFEIFSCVEKTDLTHFAFKTEKTHPWKKSASPFFKFFKILCRWLKSSLITVTSFSMELSWFRDNDVVNFDQVSMILSRINPEFLKKIKFRKYRDGYVEDATLKMLGWEYIYNYPQWKNAVELDIDDEKIRMKMKDYIHFCKIRIPLKSKDIRSFCEELAKNQPTKQQTKFMPLLMVHEHFLEKESREFCAEYEFLKRNSARGAHRNVCEMLMSTRVPVSKKIKTTTAVLRKRREDFTESTDTDSDSETPDEWYNDHEEKLNVDYSIDQLETVFEKCYRDEFLRRNNKSVDNEKLIEEAGVMERLILRDASARYWRLLEYEYVLKYFSMKMSRRREDNDLERIPCEFLFLSEVPTMGVTSYTLLFSTYSDEHNRIQTWQLLEHLHPGTLKFIKFRKWMDTMEHGRGAILTMSGWEEIIGSTQWKAVEELDILDENINMEVKDYINFNVVKLHLQAERIVIFSEQVKNHIKKSRITFNVNEEFDFHKAAQILRAPFIEIIPSKFLLDHGKDVYMQLFENESTIVLTIERRRVGAFVNGVTRLAGHVSNWFH</sequence>
<protein>
    <submittedName>
        <fullName evidence="2">Uncharacterized protein</fullName>
    </submittedName>
</protein>
<dbReference type="Proteomes" id="UP000827892">
    <property type="component" value="Chromosome IV"/>
</dbReference>
<proteinExistence type="predicted"/>
<evidence type="ECO:0000313" key="2">
    <source>
        <dbReference type="EMBL" id="ULT93502.1"/>
    </source>
</evidence>
<dbReference type="InterPro" id="IPR040161">
    <property type="entry name" value="FB224"/>
</dbReference>
<evidence type="ECO:0000256" key="1">
    <source>
        <dbReference type="SAM" id="MobiDB-lite"/>
    </source>
</evidence>
<evidence type="ECO:0000313" key="3">
    <source>
        <dbReference type="Proteomes" id="UP000827892"/>
    </source>
</evidence>
<feature type="compositionally biased region" description="Polar residues" evidence="1">
    <location>
        <begin position="121"/>
        <end position="138"/>
    </location>
</feature>
<feature type="region of interest" description="Disordered" evidence="1">
    <location>
        <begin position="42"/>
        <end position="82"/>
    </location>
</feature>
<dbReference type="PANTHER" id="PTHR23015">
    <property type="entry name" value="UNCHARACTERIZED C.ELEGANS PROTEIN"/>
    <property type="match status" value="1"/>
</dbReference>
<feature type="compositionally biased region" description="Polar residues" evidence="1">
    <location>
        <begin position="104"/>
        <end position="115"/>
    </location>
</feature>
<reference evidence="2 3" key="1">
    <citation type="submission" date="2022-05" db="EMBL/GenBank/DDBJ databases">
        <title>Chromosome-level reference genomes for two strains of Caenorhabditis briggsae: an improved platform for comparative genomics.</title>
        <authorList>
            <person name="Stevens L."/>
            <person name="Andersen E.C."/>
        </authorList>
    </citation>
    <scope>NUCLEOTIDE SEQUENCE [LARGE SCALE GENOMIC DNA]</scope>
    <source>
        <strain evidence="2">QX1410_ONT</strain>
        <tissue evidence="2">Whole-organism</tissue>
    </source>
</reference>